<evidence type="ECO:0000256" key="1">
    <source>
        <dbReference type="ARBA" id="ARBA00004300"/>
    </source>
</evidence>
<dbReference type="EMBL" id="JAKMXF010000288">
    <property type="protein sequence ID" value="KAI6653193.1"/>
    <property type="molecule type" value="Genomic_DNA"/>
</dbReference>
<dbReference type="Proteomes" id="UP001165289">
    <property type="component" value="Unassembled WGS sequence"/>
</dbReference>
<name>A0AAV7JW58_9METZ</name>
<feature type="region of interest" description="Disordered" evidence="3">
    <location>
        <begin position="82"/>
        <end position="111"/>
    </location>
</feature>
<evidence type="ECO:0000256" key="3">
    <source>
        <dbReference type="SAM" id="MobiDB-lite"/>
    </source>
</evidence>
<evidence type="ECO:0000256" key="2">
    <source>
        <dbReference type="ARBA" id="ARBA00022490"/>
    </source>
</evidence>
<evidence type="ECO:0000313" key="6">
    <source>
        <dbReference type="Proteomes" id="UP001165289"/>
    </source>
</evidence>
<dbReference type="InterPro" id="IPR036859">
    <property type="entry name" value="CAP-Gly_dom_sf"/>
</dbReference>
<dbReference type="PANTHER" id="PTHR11830">
    <property type="entry name" value="40S RIBOSOMAL PROTEIN S3A"/>
    <property type="match status" value="1"/>
</dbReference>
<evidence type="ECO:0000313" key="5">
    <source>
        <dbReference type="EMBL" id="KAI6653193.1"/>
    </source>
</evidence>
<comment type="caution">
    <text evidence="5">The sequence shown here is derived from an EMBL/GenBank/DDBJ whole genome shotgun (WGS) entry which is preliminary data.</text>
</comment>
<gene>
    <name evidence="5" type="ORF">LOD99_3718</name>
</gene>
<protein>
    <recommendedName>
        <fullName evidence="4">USP domain-containing protein</fullName>
    </recommendedName>
</protein>
<keyword evidence="2" id="KW-0963">Cytoplasm</keyword>
<dbReference type="InterPro" id="IPR038765">
    <property type="entry name" value="Papain-like_cys_pep_sf"/>
</dbReference>
<organism evidence="5 6">
    <name type="scientific">Oopsacas minuta</name>
    <dbReference type="NCBI Taxonomy" id="111878"/>
    <lineage>
        <taxon>Eukaryota</taxon>
        <taxon>Metazoa</taxon>
        <taxon>Porifera</taxon>
        <taxon>Hexactinellida</taxon>
        <taxon>Hexasterophora</taxon>
        <taxon>Lyssacinosida</taxon>
        <taxon>Leucopsacidae</taxon>
        <taxon>Oopsacas</taxon>
    </lineage>
</organism>
<comment type="subcellular location">
    <subcellularLocation>
        <location evidence="1">Cytoplasm</location>
        <location evidence="1">Cytoskeleton</location>
        <location evidence="1">Microtubule organizing center</location>
        <location evidence="1">Centrosome</location>
    </subcellularLocation>
</comment>
<feature type="domain" description="USP" evidence="4">
    <location>
        <begin position="404"/>
        <end position="727"/>
    </location>
</feature>
<feature type="compositionally biased region" description="Polar residues" evidence="3">
    <location>
        <begin position="218"/>
        <end position="254"/>
    </location>
</feature>
<accession>A0AAV7JW58</accession>
<dbReference type="InterPro" id="IPR028889">
    <property type="entry name" value="USP"/>
</dbReference>
<proteinExistence type="predicted"/>
<dbReference type="PROSITE" id="PS50235">
    <property type="entry name" value="USP_3"/>
    <property type="match status" value="1"/>
</dbReference>
<dbReference type="AlphaFoldDB" id="A0AAV7JW58"/>
<dbReference type="SUPFAM" id="SSF54001">
    <property type="entry name" value="Cysteine proteinases"/>
    <property type="match status" value="1"/>
</dbReference>
<feature type="region of interest" description="Disordered" evidence="3">
    <location>
        <begin position="207"/>
        <end position="262"/>
    </location>
</feature>
<reference evidence="5 6" key="1">
    <citation type="journal article" date="2023" name="BMC Biol.">
        <title>The compact genome of the sponge Oopsacas minuta (Hexactinellida) is lacking key metazoan core genes.</title>
        <authorList>
            <person name="Santini S."/>
            <person name="Schenkelaars Q."/>
            <person name="Jourda C."/>
            <person name="Duchesne M."/>
            <person name="Belahbib H."/>
            <person name="Rocher C."/>
            <person name="Selva M."/>
            <person name="Riesgo A."/>
            <person name="Vervoort M."/>
            <person name="Leys S.P."/>
            <person name="Kodjabachian L."/>
            <person name="Le Bivic A."/>
            <person name="Borchiellini C."/>
            <person name="Claverie J.M."/>
            <person name="Renard E."/>
        </authorList>
    </citation>
    <scope>NUCLEOTIDE SEQUENCE [LARGE SCALE GENOMIC DNA]</scope>
    <source>
        <strain evidence="5">SPO-2</strain>
    </source>
</reference>
<dbReference type="SUPFAM" id="SSF74924">
    <property type="entry name" value="Cap-Gly domain"/>
    <property type="match status" value="1"/>
</dbReference>
<dbReference type="Pfam" id="PF00443">
    <property type="entry name" value="UCH"/>
    <property type="match status" value="1"/>
</dbReference>
<dbReference type="GO" id="GO:0005813">
    <property type="term" value="C:centrosome"/>
    <property type="evidence" value="ECO:0007669"/>
    <property type="project" value="UniProtKB-SubCell"/>
</dbReference>
<evidence type="ECO:0000259" key="4">
    <source>
        <dbReference type="PROSITE" id="PS50235"/>
    </source>
</evidence>
<dbReference type="Gene3D" id="3.90.70.10">
    <property type="entry name" value="Cysteine proteinases"/>
    <property type="match status" value="1"/>
</dbReference>
<dbReference type="GO" id="GO:0016579">
    <property type="term" value="P:protein deubiquitination"/>
    <property type="evidence" value="ECO:0007669"/>
    <property type="project" value="InterPro"/>
</dbReference>
<dbReference type="InterPro" id="IPR001394">
    <property type="entry name" value="Peptidase_C19_UCH"/>
</dbReference>
<dbReference type="Gene3D" id="2.30.30.190">
    <property type="entry name" value="CAP Gly-rich-like domain"/>
    <property type="match status" value="1"/>
</dbReference>
<dbReference type="GO" id="GO:0004843">
    <property type="term" value="F:cysteine-type deubiquitinase activity"/>
    <property type="evidence" value="ECO:0007669"/>
    <property type="project" value="InterPro"/>
</dbReference>
<keyword evidence="6" id="KW-1185">Reference proteome</keyword>
<sequence length="770" mass="88260">MSTRRVYAYFEDKKKTITVKGEVIQSFSLKMNESTMFYELHTDDPVTFIIRDSEVDLKVLRKTNLTHSLFVSADQCAPDLDAPMPLDTTNAPPALSPNHPPSTRHEAQLPTNPNAYYPTQYKTGDLVTLPVEEAPNGLINGIVGYTGIHNDMEVAEICVDKETTSSFISRIRSIYEISTFPDEKRHQELKGFSLVVKTHRLIPRVSSSGDEYAHKSKGNSSSHRNSFSKTVSSTFNRFLPRTDSNSPHSSQSKDPNCYNAEDFSDERQDDMITSLQYDDHITVVTDYGYLHGLYRCTIEFENELHVGIELDNVPPGHPADWKTPDGVLYDKRLFKCRPEHGALVHISKCRIPNSSKPQVEVNISDESTIEGLPNLFENSHITITPYNESYPPLNTVKEIVGEKKGIQGHLNSCYMDASLFGMFAFSSTFDPLFLKGQTTHPPGFETVSIQRYNYVREVLQTRIVFPLRKAKFVRADQIMMLRRELSNAGIIDGLLRNEKDPEEFLKVLLQHVLNAEPYLNLKQENNEVNAEYIYQIFSTKQANVTLPTVQYLLEHSLKEHKIILASAPHVLLLQMPRFGKDFKIYPRIFPSLQLSLDNLTSTTYGPKCIVCMDDAMHRCPDCEDIKLYYYTNVFVYYCDNCVKIVHHRRRDHKPKKLLLPKGAANFPPAKMELFAVLAIEKSHYVCFARCKGNWVMFDSMADRVGTNFGRNIPRVTELPELEKWLTSPEMMLDWMASDRNDKTLRIPNYVDRITKDIYLCMYHSEQVSMF</sequence>